<evidence type="ECO:0000313" key="1">
    <source>
        <dbReference type="EMBL" id="KAH3816786.1"/>
    </source>
</evidence>
<comment type="caution">
    <text evidence="1">The sequence shown here is derived from an EMBL/GenBank/DDBJ whole genome shotgun (WGS) entry which is preliminary data.</text>
</comment>
<dbReference type="EMBL" id="JAIWYP010000005">
    <property type="protein sequence ID" value="KAH3816786.1"/>
    <property type="molecule type" value="Genomic_DNA"/>
</dbReference>
<keyword evidence="2" id="KW-1185">Reference proteome</keyword>
<sequence>MDGYLHSLDAFFSHNEDRDNKTFGDVTAQWTTQGGEKSLLKQYNIIWYSHDDRVVQTKYVSPDYSKSTIPVTRLKSIYDIVVEPAYFTDTLPQQPQNIQVMIPGPPDPPEIFLRSSTPDEFVIEWGEPRLYGGCEGEGVPGVPQ</sequence>
<reference evidence="1" key="1">
    <citation type="journal article" date="2019" name="bioRxiv">
        <title>The Genome of the Zebra Mussel, Dreissena polymorpha: A Resource for Invasive Species Research.</title>
        <authorList>
            <person name="McCartney M.A."/>
            <person name="Auch B."/>
            <person name="Kono T."/>
            <person name="Mallez S."/>
            <person name="Zhang Y."/>
            <person name="Obille A."/>
            <person name="Becker A."/>
            <person name="Abrahante J.E."/>
            <person name="Garbe J."/>
            <person name="Badalamenti J.P."/>
            <person name="Herman A."/>
            <person name="Mangelson H."/>
            <person name="Liachko I."/>
            <person name="Sullivan S."/>
            <person name="Sone E.D."/>
            <person name="Koren S."/>
            <person name="Silverstein K.A.T."/>
            <person name="Beckman K.B."/>
            <person name="Gohl D.M."/>
        </authorList>
    </citation>
    <scope>NUCLEOTIDE SEQUENCE</scope>
    <source>
        <strain evidence="1">Duluth1</strain>
        <tissue evidence="1">Whole animal</tissue>
    </source>
</reference>
<organism evidence="1 2">
    <name type="scientific">Dreissena polymorpha</name>
    <name type="common">Zebra mussel</name>
    <name type="synonym">Mytilus polymorpha</name>
    <dbReference type="NCBI Taxonomy" id="45954"/>
    <lineage>
        <taxon>Eukaryota</taxon>
        <taxon>Metazoa</taxon>
        <taxon>Spiralia</taxon>
        <taxon>Lophotrochozoa</taxon>
        <taxon>Mollusca</taxon>
        <taxon>Bivalvia</taxon>
        <taxon>Autobranchia</taxon>
        <taxon>Heteroconchia</taxon>
        <taxon>Euheterodonta</taxon>
        <taxon>Imparidentia</taxon>
        <taxon>Neoheterodontei</taxon>
        <taxon>Myida</taxon>
        <taxon>Dreissenoidea</taxon>
        <taxon>Dreissenidae</taxon>
        <taxon>Dreissena</taxon>
    </lineage>
</organism>
<evidence type="ECO:0000313" key="2">
    <source>
        <dbReference type="Proteomes" id="UP000828390"/>
    </source>
</evidence>
<reference evidence="1" key="2">
    <citation type="submission" date="2020-11" db="EMBL/GenBank/DDBJ databases">
        <authorList>
            <person name="McCartney M.A."/>
            <person name="Auch B."/>
            <person name="Kono T."/>
            <person name="Mallez S."/>
            <person name="Becker A."/>
            <person name="Gohl D.M."/>
            <person name="Silverstein K.A.T."/>
            <person name="Koren S."/>
            <person name="Bechman K.B."/>
            <person name="Herman A."/>
            <person name="Abrahante J.E."/>
            <person name="Garbe J."/>
        </authorList>
    </citation>
    <scope>NUCLEOTIDE SEQUENCE</scope>
    <source>
        <strain evidence="1">Duluth1</strain>
        <tissue evidence="1">Whole animal</tissue>
    </source>
</reference>
<gene>
    <name evidence="1" type="ORF">DPMN_118309</name>
</gene>
<name>A0A9D4JLJ4_DREPO</name>
<accession>A0A9D4JLJ4</accession>
<protein>
    <submittedName>
        <fullName evidence="1">Uncharacterized protein</fullName>
    </submittedName>
</protein>
<proteinExistence type="predicted"/>
<dbReference type="Proteomes" id="UP000828390">
    <property type="component" value="Unassembled WGS sequence"/>
</dbReference>
<dbReference type="AlphaFoldDB" id="A0A9D4JLJ4"/>